<dbReference type="AlphaFoldDB" id="A3ZVX5"/>
<evidence type="ECO:0000313" key="2">
    <source>
        <dbReference type="Proteomes" id="UP000004358"/>
    </source>
</evidence>
<gene>
    <name evidence="1" type="ORF">DSM3645_03308</name>
</gene>
<dbReference type="STRING" id="314230.DSM3645_03308"/>
<sequence length="80" mass="9065">MKCERPWLTPRSFFVVTSANSFLFVARFEVAIFRTNRTLARCASEGIRLAIPTQMEVANRIPSLALFFWLAQIAELSGPT</sequence>
<accession>A3ZVX5</accession>
<organism evidence="1 2">
    <name type="scientific">Blastopirellula marina DSM 3645</name>
    <dbReference type="NCBI Taxonomy" id="314230"/>
    <lineage>
        <taxon>Bacteria</taxon>
        <taxon>Pseudomonadati</taxon>
        <taxon>Planctomycetota</taxon>
        <taxon>Planctomycetia</taxon>
        <taxon>Pirellulales</taxon>
        <taxon>Pirellulaceae</taxon>
        <taxon>Blastopirellula</taxon>
    </lineage>
</organism>
<comment type="caution">
    <text evidence="1">The sequence shown here is derived from an EMBL/GenBank/DDBJ whole genome shotgun (WGS) entry which is preliminary data.</text>
</comment>
<proteinExistence type="predicted"/>
<dbReference type="HOGENOM" id="CLU_2582695_0_0_0"/>
<reference evidence="1 2" key="1">
    <citation type="submission" date="2006-02" db="EMBL/GenBank/DDBJ databases">
        <authorList>
            <person name="Amann R."/>
            <person name="Ferriera S."/>
            <person name="Johnson J."/>
            <person name="Kravitz S."/>
            <person name="Halpern A."/>
            <person name="Remington K."/>
            <person name="Beeson K."/>
            <person name="Tran B."/>
            <person name="Rogers Y.-H."/>
            <person name="Friedman R."/>
            <person name="Venter J.C."/>
        </authorList>
    </citation>
    <scope>NUCLEOTIDE SEQUENCE [LARGE SCALE GENOMIC DNA]</scope>
    <source>
        <strain evidence="1 2">DSM 3645</strain>
    </source>
</reference>
<name>A3ZVX5_9BACT</name>
<protein>
    <submittedName>
        <fullName evidence="1">Uncharacterized protein</fullName>
    </submittedName>
</protein>
<evidence type="ECO:0000313" key="1">
    <source>
        <dbReference type="EMBL" id="EAQ79471.1"/>
    </source>
</evidence>
<dbReference type="EMBL" id="AANZ01000014">
    <property type="protein sequence ID" value="EAQ79471.1"/>
    <property type="molecule type" value="Genomic_DNA"/>
</dbReference>
<dbReference type="Proteomes" id="UP000004358">
    <property type="component" value="Unassembled WGS sequence"/>
</dbReference>